<reference evidence="4" key="1">
    <citation type="submission" date="2016-10" db="EMBL/GenBank/DDBJ databases">
        <authorList>
            <person name="Varghese N."/>
            <person name="Submissions S."/>
        </authorList>
    </citation>
    <scope>NUCLEOTIDE SEQUENCE [LARGE SCALE GENOMIC DNA]</scope>
    <source>
        <strain evidence="4">DSM 18610</strain>
    </source>
</reference>
<sequence length="238" mass="26762">MKTKLFILANLCAIFLFSQPALASDIYLEYTMTTSGSKPILSKMYGKNGDLRTETNMIIAGRQMSTTLLMLKNRPGVTLVFNSMNRTYTEAKMSNNDGENIDIKVLGNEKIGNYNCSHVRMTAEGKSWDAWYSKELPTFDFPMMGNNANTKKVLSQLKSKGISGMPVKVIVFKPGTQTPTLTMLLTKHETKTLSPALFTIPAGYKKSSIDFDANKIKNMTTQQKKEMMEKLMKEQLKH</sequence>
<dbReference type="InterPro" id="IPR025524">
    <property type="entry name" value="DUF4412"/>
</dbReference>
<dbReference type="Pfam" id="PF14371">
    <property type="entry name" value="DUF4412"/>
    <property type="match status" value="1"/>
</dbReference>
<name>A0A1H9RQ89_9SPHI</name>
<dbReference type="OrthoDB" id="937935at2"/>
<organism evidence="3 4">
    <name type="scientific">Pedobacter rhizosphaerae</name>
    <dbReference type="NCBI Taxonomy" id="390241"/>
    <lineage>
        <taxon>Bacteria</taxon>
        <taxon>Pseudomonadati</taxon>
        <taxon>Bacteroidota</taxon>
        <taxon>Sphingobacteriia</taxon>
        <taxon>Sphingobacteriales</taxon>
        <taxon>Sphingobacteriaceae</taxon>
        <taxon>Pedobacter</taxon>
    </lineage>
</organism>
<dbReference type="Proteomes" id="UP000199572">
    <property type="component" value="Unassembled WGS sequence"/>
</dbReference>
<feature type="chain" id="PRO_5011789539" evidence="1">
    <location>
        <begin position="24"/>
        <end position="238"/>
    </location>
</feature>
<dbReference type="EMBL" id="FOGG01000015">
    <property type="protein sequence ID" value="SER74847.1"/>
    <property type="molecule type" value="Genomic_DNA"/>
</dbReference>
<proteinExistence type="predicted"/>
<dbReference type="AlphaFoldDB" id="A0A1H9RQ89"/>
<protein>
    <submittedName>
        <fullName evidence="3">GLPGLI family protein</fullName>
    </submittedName>
</protein>
<evidence type="ECO:0000259" key="2">
    <source>
        <dbReference type="Pfam" id="PF14371"/>
    </source>
</evidence>
<dbReference type="STRING" id="390241.SAMN04488023_11572"/>
<gene>
    <name evidence="3" type="ORF">SAMN04488023_11572</name>
</gene>
<evidence type="ECO:0000313" key="4">
    <source>
        <dbReference type="Proteomes" id="UP000199572"/>
    </source>
</evidence>
<keyword evidence="1" id="KW-0732">Signal</keyword>
<accession>A0A1H9RQ89</accession>
<evidence type="ECO:0000256" key="1">
    <source>
        <dbReference type="SAM" id="SignalP"/>
    </source>
</evidence>
<feature type="domain" description="DUF4412" evidence="2">
    <location>
        <begin position="43"/>
        <end position="204"/>
    </location>
</feature>
<feature type="signal peptide" evidence="1">
    <location>
        <begin position="1"/>
        <end position="23"/>
    </location>
</feature>
<dbReference type="RefSeq" id="WP_090885132.1">
    <property type="nucleotide sequence ID" value="NZ_FOGG01000015.1"/>
</dbReference>
<evidence type="ECO:0000313" key="3">
    <source>
        <dbReference type="EMBL" id="SER74847.1"/>
    </source>
</evidence>
<keyword evidence="4" id="KW-1185">Reference proteome</keyword>